<reference evidence="3" key="1">
    <citation type="submission" date="2019-09" db="UniProtKB">
        <authorList>
            <consortium name="WormBaseParasite"/>
        </authorList>
    </citation>
    <scope>IDENTIFICATION</scope>
</reference>
<sequence length="71" mass="8103">LDTYLWLSLRFPDMLPDETAIRDACKQLDAMLQVSVENILQLLDNSAMGDARKVSDYLYPWRQSGVNPFGP</sequence>
<dbReference type="Proteomes" id="UP000050761">
    <property type="component" value="Unassembled WGS sequence"/>
</dbReference>
<organism evidence="2 3">
    <name type="scientific">Heligmosomoides polygyrus</name>
    <name type="common">Parasitic roundworm</name>
    <dbReference type="NCBI Taxonomy" id="6339"/>
    <lineage>
        <taxon>Eukaryota</taxon>
        <taxon>Metazoa</taxon>
        <taxon>Ecdysozoa</taxon>
        <taxon>Nematoda</taxon>
        <taxon>Chromadorea</taxon>
        <taxon>Rhabditida</taxon>
        <taxon>Rhabditina</taxon>
        <taxon>Rhabditomorpha</taxon>
        <taxon>Strongyloidea</taxon>
        <taxon>Heligmosomidae</taxon>
        <taxon>Heligmosomoides</taxon>
    </lineage>
</organism>
<name>A0A183FB70_HELPZ</name>
<dbReference type="Gene3D" id="1.20.58.1080">
    <property type="match status" value="1"/>
</dbReference>
<dbReference type="InterPro" id="IPR022192">
    <property type="entry name" value="SUV3_C"/>
</dbReference>
<dbReference type="WBParaSite" id="HPBE_0000341201-mRNA-1">
    <property type="protein sequence ID" value="HPBE_0000341201-mRNA-1"/>
    <property type="gene ID" value="HPBE_0000341201"/>
</dbReference>
<accession>A0A183FB70</accession>
<evidence type="ECO:0000259" key="1">
    <source>
        <dbReference type="Pfam" id="PF12513"/>
    </source>
</evidence>
<dbReference type="AlphaFoldDB" id="A0A183FB70"/>
<evidence type="ECO:0000313" key="3">
    <source>
        <dbReference type="WBParaSite" id="HPBE_0000341201-mRNA-1"/>
    </source>
</evidence>
<feature type="domain" description="ATP-dependent RNA helicase SUV3 C-terminal" evidence="1">
    <location>
        <begin position="1"/>
        <end position="33"/>
    </location>
</feature>
<evidence type="ECO:0000313" key="2">
    <source>
        <dbReference type="Proteomes" id="UP000050761"/>
    </source>
</evidence>
<dbReference type="Pfam" id="PF12513">
    <property type="entry name" value="SUV3_C"/>
    <property type="match status" value="1"/>
</dbReference>
<protein>
    <submittedName>
        <fullName evidence="3">SUV3_C domain-containing protein</fullName>
    </submittedName>
</protein>
<keyword evidence="2" id="KW-1185">Reference proteome</keyword>
<proteinExistence type="predicted"/>